<comment type="similarity">
    <text evidence="1">Belongs to the UPF0246 family.</text>
</comment>
<reference evidence="3" key="1">
    <citation type="submission" date="2016-10" db="EMBL/GenBank/DDBJ databases">
        <authorList>
            <person name="Varghese N."/>
            <person name="Submissions S."/>
        </authorList>
    </citation>
    <scope>NUCLEOTIDE SEQUENCE [LARGE SCALE GENOMIC DNA]</scope>
    <source>
        <strain evidence="3">CGMCC 1.12402</strain>
    </source>
</reference>
<dbReference type="GO" id="GO:0005829">
    <property type="term" value="C:cytosol"/>
    <property type="evidence" value="ECO:0007669"/>
    <property type="project" value="TreeGrafter"/>
</dbReference>
<dbReference type="HAMAP" id="MF_00652">
    <property type="entry name" value="UPF0246"/>
    <property type="match status" value="1"/>
</dbReference>
<dbReference type="PANTHER" id="PTHR30283">
    <property type="entry name" value="PEROXIDE STRESS RESPONSE PROTEIN YAAA"/>
    <property type="match status" value="1"/>
</dbReference>
<dbReference type="GeneID" id="99987132"/>
<sequence length="258" mass="29936">MLLVLSPAKTLDFETPCDKEASYPKFRKEALELIGVLKEKTPEEIQQLMDISENLAELNVQRYNKFAKARAPKLSKQAVYAFKGDVYVGLEAEELSDEDILYAQEHLRILSGLYGLLRPLDIIQPYRLEMGTRLAFDDYNTLYNYWADKIVNHINRELKKQGDKTLVNLASQEYFKAIDRPTLKANVVDVEFLDCKNDKYKIISFFAKKARGLMAQYIIKNRIEDVAGLKGFDYEGYWFDEESSTDNKLVFKREELKA</sequence>
<dbReference type="InterPro" id="IPR005583">
    <property type="entry name" value="YaaA"/>
</dbReference>
<evidence type="ECO:0000313" key="3">
    <source>
        <dbReference type="Proteomes" id="UP000199437"/>
    </source>
</evidence>
<gene>
    <name evidence="2" type="ORF">SAMN05216290_2434</name>
</gene>
<dbReference type="STRING" id="1267423.SAMN05216290_2434"/>
<name>A0A1I0QL34_9BACT</name>
<dbReference type="EMBL" id="FOIR01000002">
    <property type="protein sequence ID" value="SEW27872.1"/>
    <property type="molecule type" value="Genomic_DNA"/>
</dbReference>
<proteinExistence type="inferred from homology"/>
<dbReference type="PANTHER" id="PTHR30283:SF4">
    <property type="entry name" value="PEROXIDE STRESS RESISTANCE PROTEIN YAAA"/>
    <property type="match status" value="1"/>
</dbReference>
<dbReference type="AlphaFoldDB" id="A0A1I0QL34"/>
<evidence type="ECO:0000256" key="1">
    <source>
        <dbReference type="HAMAP-Rule" id="MF_00652"/>
    </source>
</evidence>
<keyword evidence="3" id="KW-1185">Reference proteome</keyword>
<dbReference type="Pfam" id="PF03883">
    <property type="entry name" value="H2O2_YaaD"/>
    <property type="match status" value="1"/>
</dbReference>
<dbReference type="RefSeq" id="WP_090258850.1">
    <property type="nucleotide sequence ID" value="NZ_FOIR01000002.1"/>
</dbReference>
<evidence type="ECO:0000313" key="2">
    <source>
        <dbReference type="EMBL" id="SEW27872.1"/>
    </source>
</evidence>
<dbReference type="NCBIfam" id="NF002542">
    <property type="entry name" value="PRK02101.1-3"/>
    <property type="match status" value="1"/>
</dbReference>
<protein>
    <recommendedName>
        <fullName evidence="1">UPF0246 protein SAMN05216290_2434</fullName>
    </recommendedName>
</protein>
<dbReference type="OrthoDB" id="9777133at2"/>
<dbReference type="Proteomes" id="UP000199437">
    <property type="component" value="Unassembled WGS sequence"/>
</dbReference>
<organism evidence="2 3">
    <name type="scientific">Roseivirga pacifica</name>
    <dbReference type="NCBI Taxonomy" id="1267423"/>
    <lineage>
        <taxon>Bacteria</taxon>
        <taxon>Pseudomonadati</taxon>
        <taxon>Bacteroidota</taxon>
        <taxon>Cytophagia</taxon>
        <taxon>Cytophagales</taxon>
        <taxon>Roseivirgaceae</taxon>
        <taxon>Roseivirga</taxon>
    </lineage>
</organism>
<accession>A0A1I0QL34</accession>
<dbReference type="GO" id="GO:0033194">
    <property type="term" value="P:response to hydroperoxide"/>
    <property type="evidence" value="ECO:0007669"/>
    <property type="project" value="TreeGrafter"/>
</dbReference>